<dbReference type="EMBL" id="PGOL01030145">
    <property type="protein sequence ID" value="PKI26390.1"/>
    <property type="molecule type" value="Genomic_DNA"/>
</dbReference>
<protein>
    <submittedName>
        <fullName evidence="2">Uncharacterized protein</fullName>
    </submittedName>
</protein>
<evidence type="ECO:0000313" key="3">
    <source>
        <dbReference type="Proteomes" id="UP000233551"/>
    </source>
</evidence>
<feature type="non-terminal residue" evidence="2">
    <location>
        <position position="81"/>
    </location>
</feature>
<accession>A0A2I0HG91</accession>
<keyword evidence="3" id="KW-1185">Reference proteome</keyword>
<feature type="region of interest" description="Disordered" evidence="1">
    <location>
        <begin position="35"/>
        <end position="65"/>
    </location>
</feature>
<evidence type="ECO:0000313" key="2">
    <source>
        <dbReference type="EMBL" id="PKI26390.1"/>
    </source>
</evidence>
<comment type="caution">
    <text evidence="2">The sequence shown here is derived from an EMBL/GenBank/DDBJ whole genome shotgun (WGS) entry which is preliminary data.</text>
</comment>
<feature type="non-terminal residue" evidence="2">
    <location>
        <position position="1"/>
    </location>
</feature>
<evidence type="ECO:0000256" key="1">
    <source>
        <dbReference type="SAM" id="MobiDB-lite"/>
    </source>
</evidence>
<organism evidence="2 3">
    <name type="scientific">Punica granatum</name>
    <name type="common">Pomegranate</name>
    <dbReference type="NCBI Taxonomy" id="22663"/>
    <lineage>
        <taxon>Eukaryota</taxon>
        <taxon>Viridiplantae</taxon>
        <taxon>Streptophyta</taxon>
        <taxon>Embryophyta</taxon>
        <taxon>Tracheophyta</taxon>
        <taxon>Spermatophyta</taxon>
        <taxon>Magnoliopsida</taxon>
        <taxon>eudicotyledons</taxon>
        <taxon>Gunneridae</taxon>
        <taxon>Pentapetalae</taxon>
        <taxon>rosids</taxon>
        <taxon>malvids</taxon>
        <taxon>Myrtales</taxon>
        <taxon>Lythraceae</taxon>
        <taxon>Punica</taxon>
    </lineage>
</organism>
<dbReference type="AlphaFoldDB" id="A0A2I0HG91"/>
<gene>
    <name evidence="2" type="ORF">CRG98_048921</name>
</gene>
<sequence length="81" mass="9175">IRLLGVQRARPCTVPCPELACQAILSRLPRLPTYESLTRSHPSESSDSHGHVPDSSPRTPRLGNVLPQHRRVRIFDLYVHE</sequence>
<reference evidence="2 3" key="1">
    <citation type="submission" date="2017-11" db="EMBL/GenBank/DDBJ databases">
        <title>De-novo sequencing of pomegranate (Punica granatum L.) genome.</title>
        <authorList>
            <person name="Akparov Z."/>
            <person name="Amiraslanov A."/>
            <person name="Hajiyeva S."/>
            <person name="Abbasov M."/>
            <person name="Kaur K."/>
            <person name="Hamwieh A."/>
            <person name="Solovyev V."/>
            <person name="Salamov A."/>
            <person name="Braich B."/>
            <person name="Kosarev P."/>
            <person name="Mahmoud A."/>
            <person name="Hajiyev E."/>
            <person name="Babayeva S."/>
            <person name="Izzatullayeva V."/>
            <person name="Mammadov A."/>
            <person name="Mammadov A."/>
            <person name="Sharifova S."/>
            <person name="Ojaghi J."/>
            <person name="Eynullazada K."/>
            <person name="Bayramov B."/>
            <person name="Abdulazimova A."/>
            <person name="Shahmuradov I."/>
        </authorList>
    </citation>
    <scope>NUCLEOTIDE SEQUENCE [LARGE SCALE GENOMIC DNA]</scope>
    <source>
        <strain evidence="3">cv. AG2017</strain>
        <tissue evidence="2">Leaf</tissue>
    </source>
</reference>
<name>A0A2I0HG91_PUNGR</name>
<proteinExistence type="predicted"/>
<dbReference type="Proteomes" id="UP000233551">
    <property type="component" value="Unassembled WGS sequence"/>
</dbReference>
<feature type="compositionally biased region" description="Basic and acidic residues" evidence="1">
    <location>
        <begin position="41"/>
        <end position="52"/>
    </location>
</feature>